<dbReference type="AlphaFoldDB" id="A0A319F308"/>
<proteinExistence type="predicted"/>
<name>A0A319F308_9EURO</name>
<evidence type="ECO:0000313" key="2">
    <source>
        <dbReference type="Proteomes" id="UP000247810"/>
    </source>
</evidence>
<dbReference type="VEuPathDB" id="FungiDB:BO71DRAFT_479700"/>
<evidence type="ECO:0000313" key="1">
    <source>
        <dbReference type="EMBL" id="PYH99222.1"/>
    </source>
</evidence>
<dbReference type="Proteomes" id="UP000247810">
    <property type="component" value="Unassembled WGS sequence"/>
</dbReference>
<gene>
    <name evidence="1" type="ORF">BO71DRAFT_479700</name>
</gene>
<keyword evidence="2" id="KW-1185">Reference proteome</keyword>
<organism evidence="1 2">
    <name type="scientific">Aspergillus ellipticus CBS 707.79</name>
    <dbReference type="NCBI Taxonomy" id="1448320"/>
    <lineage>
        <taxon>Eukaryota</taxon>
        <taxon>Fungi</taxon>
        <taxon>Dikarya</taxon>
        <taxon>Ascomycota</taxon>
        <taxon>Pezizomycotina</taxon>
        <taxon>Eurotiomycetes</taxon>
        <taxon>Eurotiomycetidae</taxon>
        <taxon>Eurotiales</taxon>
        <taxon>Aspergillaceae</taxon>
        <taxon>Aspergillus</taxon>
        <taxon>Aspergillus subgen. Circumdati</taxon>
    </lineage>
</organism>
<dbReference type="EMBL" id="KZ825804">
    <property type="protein sequence ID" value="PYH99222.1"/>
    <property type="molecule type" value="Genomic_DNA"/>
</dbReference>
<accession>A0A319F308</accession>
<protein>
    <submittedName>
        <fullName evidence="1">Uncharacterized protein</fullName>
    </submittedName>
</protein>
<sequence>MTAELMLNLRRAGFSVPLNILPLKAVIYFHVEGTASIAEPIFNGAMETRYLPAGRRQLSDTTLHLQNPTLHRGSQFRKYLLHESKGSSKRPDSGFSGVKSWPWEKRMKAFFEGSIMKSKETPSLEPIKEKFRSFIKEGDGENNSDFVSGNVEKLAHPSAAKCLDKFIGRRTLVATEDDIGLFYSNHAAESDLSTLYKPIVVVGALRGKGQRIEYADVVSIHRVTSRYSRGRNIGFEAAGAVRLNTALRIGAGEL</sequence>
<reference evidence="1 2" key="1">
    <citation type="submission" date="2018-02" db="EMBL/GenBank/DDBJ databases">
        <title>The genomes of Aspergillus section Nigri reveals drivers in fungal speciation.</title>
        <authorList>
            <consortium name="DOE Joint Genome Institute"/>
            <person name="Vesth T.C."/>
            <person name="Nybo J."/>
            <person name="Theobald S."/>
            <person name="Brandl J."/>
            <person name="Frisvad J.C."/>
            <person name="Nielsen K.F."/>
            <person name="Lyhne E.K."/>
            <person name="Kogle M.E."/>
            <person name="Kuo A."/>
            <person name="Riley R."/>
            <person name="Clum A."/>
            <person name="Nolan M."/>
            <person name="Lipzen A."/>
            <person name="Salamov A."/>
            <person name="Henrissat B."/>
            <person name="Wiebenga A."/>
            <person name="De vries R.P."/>
            <person name="Grigoriev I.V."/>
            <person name="Mortensen U.H."/>
            <person name="Andersen M.R."/>
            <person name="Baker S.E."/>
        </authorList>
    </citation>
    <scope>NUCLEOTIDE SEQUENCE [LARGE SCALE GENOMIC DNA]</scope>
    <source>
        <strain evidence="1 2">CBS 707.79</strain>
    </source>
</reference>